<dbReference type="SUPFAM" id="SSF52540">
    <property type="entry name" value="P-loop containing nucleoside triphosphate hydrolases"/>
    <property type="match status" value="1"/>
</dbReference>
<organism evidence="2 3">
    <name type="scientific">Marasmius oreades</name>
    <name type="common">fairy-ring Marasmius</name>
    <dbReference type="NCBI Taxonomy" id="181124"/>
    <lineage>
        <taxon>Eukaryota</taxon>
        <taxon>Fungi</taxon>
        <taxon>Dikarya</taxon>
        <taxon>Basidiomycota</taxon>
        <taxon>Agaricomycotina</taxon>
        <taxon>Agaricomycetes</taxon>
        <taxon>Agaricomycetidae</taxon>
        <taxon>Agaricales</taxon>
        <taxon>Marasmiineae</taxon>
        <taxon>Marasmiaceae</taxon>
        <taxon>Marasmius</taxon>
    </lineage>
</organism>
<dbReference type="AlphaFoldDB" id="A0A9P7V4C0"/>
<protein>
    <recommendedName>
        <fullName evidence="1">AAA-ATPase-like domain-containing protein</fullName>
    </recommendedName>
</protein>
<dbReference type="InterPro" id="IPR018631">
    <property type="entry name" value="AAA-ATPase-like_dom"/>
</dbReference>
<dbReference type="OrthoDB" id="3126095at2759"/>
<evidence type="ECO:0000313" key="2">
    <source>
        <dbReference type="EMBL" id="KAG7100119.1"/>
    </source>
</evidence>
<evidence type="ECO:0000259" key="1">
    <source>
        <dbReference type="Pfam" id="PF09820"/>
    </source>
</evidence>
<gene>
    <name evidence="2" type="ORF">E1B28_001899</name>
</gene>
<proteinExistence type="predicted"/>
<dbReference type="EMBL" id="CM032181">
    <property type="protein sequence ID" value="KAG7100119.1"/>
    <property type="molecule type" value="Genomic_DNA"/>
</dbReference>
<dbReference type="GeneID" id="66070975"/>
<feature type="domain" description="AAA-ATPase-like" evidence="1">
    <location>
        <begin position="4"/>
        <end position="179"/>
    </location>
</feature>
<name>A0A9P7V4C0_9AGAR</name>
<sequence length="283" mass="31889">MVDILSEHHIVLLIGPPGQGKTSTISIIGQLYDISRKEEFADTFCTTLIGRCGKPLVHSNKLVLSLDLKGVTQNNYNQVLNAQMEEFVAKYQTALNLEHNRILIGSEATDTVNNIMVALSDACIWHSLVVTIDNYDSPFFDPDLTKPTYDKMKSNLAKLLYLLEMWTNTDGISVMFLAGRTDLGWVGCPKMAYNIVIRNTLDHFDDPREVELCGLTRQEIRDVTSGLSSQFPSLGLEGLRDEFLETVGKEEYRVVGKYHGYPCRAVLDWLHDWLKEHAAHILG</sequence>
<dbReference type="InterPro" id="IPR027417">
    <property type="entry name" value="P-loop_NTPase"/>
</dbReference>
<dbReference type="Proteomes" id="UP001049176">
    <property type="component" value="Chromosome 1"/>
</dbReference>
<reference evidence="2" key="1">
    <citation type="journal article" date="2021" name="Genome Biol. Evol.">
        <title>The assembled and annotated genome of the fairy-ring fungus Marasmius oreades.</title>
        <authorList>
            <person name="Hiltunen M."/>
            <person name="Ament-Velasquez S.L."/>
            <person name="Johannesson H."/>
        </authorList>
    </citation>
    <scope>NUCLEOTIDE SEQUENCE</scope>
    <source>
        <strain evidence="2">03SP1</strain>
    </source>
</reference>
<dbReference type="Pfam" id="PF09820">
    <property type="entry name" value="AAA-ATPase_like"/>
    <property type="match status" value="1"/>
</dbReference>
<dbReference type="KEGG" id="more:E1B28_001899"/>
<dbReference type="RefSeq" id="XP_043016589.1">
    <property type="nucleotide sequence ID" value="XM_043147875.1"/>
</dbReference>
<accession>A0A9P7V4C0</accession>
<evidence type="ECO:0000313" key="3">
    <source>
        <dbReference type="Proteomes" id="UP001049176"/>
    </source>
</evidence>
<comment type="caution">
    <text evidence="2">The sequence shown here is derived from an EMBL/GenBank/DDBJ whole genome shotgun (WGS) entry which is preliminary data.</text>
</comment>
<keyword evidence="3" id="KW-1185">Reference proteome</keyword>